<dbReference type="SUPFAM" id="SSF57625">
    <property type="entry name" value="Invertebrate chitin-binding proteins"/>
    <property type="match status" value="2"/>
</dbReference>
<gene>
    <name evidence="8" type="ORF">BaRGS_00002825</name>
</gene>
<keyword evidence="9" id="KW-1185">Reference proteome</keyword>
<keyword evidence="5" id="KW-0325">Glycoprotein</keyword>
<keyword evidence="1" id="KW-0147">Chitin-binding</keyword>
<evidence type="ECO:0000256" key="6">
    <source>
        <dbReference type="SAM" id="MobiDB-lite"/>
    </source>
</evidence>
<keyword evidence="3" id="KW-0677">Repeat</keyword>
<evidence type="ECO:0000313" key="8">
    <source>
        <dbReference type="EMBL" id="KAK7506103.1"/>
    </source>
</evidence>
<reference evidence="8 9" key="1">
    <citation type="journal article" date="2023" name="Sci. Data">
        <title>Genome assembly of the Korean intertidal mud-creeper Batillaria attramentaria.</title>
        <authorList>
            <person name="Patra A.K."/>
            <person name="Ho P.T."/>
            <person name="Jun S."/>
            <person name="Lee S.J."/>
            <person name="Kim Y."/>
            <person name="Won Y.J."/>
        </authorList>
    </citation>
    <scope>NUCLEOTIDE SEQUENCE [LARGE SCALE GENOMIC DNA]</scope>
    <source>
        <strain evidence="8">Wonlab-2016</strain>
    </source>
</reference>
<name>A0ABD0M4B1_9CAEN</name>
<evidence type="ECO:0000256" key="5">
    <source>
        <dbReference type="ARBA" id="ARBA00023180"/>
    </source>
</evidence>
<evidence type="ECO:0000256" key="4">
    <source>
        <dbReference type="ARBA" id="ARBA00023157"/>
    </source>
</evidence>
<feature type="compositionally biased region" description="Acidic residues" evidence="6">
    <location>
        <begin position="1"/>
        <end position="12"/>
    </location>
</feature>
<feature type="domain" description="Chitin-binding type-2" evidence="7">
    <location>
        <begin position="123"/>
        <end position="183"/>
    </location>
</feature>
<dbReference type="PANTHER" id="PTHR23301:SF0">
    <property type="entry name" value="CHITIN-BINDING TYPE-2 DOMAIN-CONTAINING PROTEIN-RELATED"/>
    <property type="match status" value="1"/>
</dbReference>
<dbReference type="PROSITE" id="PS50940">
    <property type="entry name" value="CHIT_BIND_II"/>
    <property type="match status" value="2"/>
</dbReference>
<dbReference type="SMART" id="SM00494">
    <property type="entry name" value="ChtBD2"/>
    <property type="match status" value="2"/>
</dbReference>
<proteinExistence type="predicted"/>
<dbReference type="EMBL" id="JACVVK020000008">
    <property type="protein sequence ID" value="KAK7506103.1"/>
    <property type="molecule type" value="Genomic_DNA"/>
</dbReference>
<feature type="region of interest" description="Disordered" evidence="6">
    <location>
        <begin position="1"/>
        <end position="31"/>
    </location>
</feature>
<sequence>MAEGEYDNDDNNNDNGNGVHELQAPRKKNKNSMEDKVERILALREKISELEDDIEECRFYFWTALGFDCAGVADGVYEAGCKSFTVCANGVATLTECDRTQVYNSATGACADEGSVGPPCGTLKDCTTLADGKYADTDQQCTSYYTCAGGTFFGHNFCAGGLVFNEDKQTCDWPDDTDPPCGTKGQGPTRHP</sequence>
<protein>
    <recommendedName>
        <fullName evidence="7">Chitin-binding type-2 domain-containing protein</fullName>
    </recommendedName>
</protein>
<evidence type="ECO:0000256" key="1">
    <source>
        <dbReference type="ARBA" id="ARBA00022669"/>
    </source>
</evidence>
<evidence type="ECO:0000256" key="2">
    <source>
        <dbReference type="ARBA" id="ARBA00022729"/>
    </source>
</evidence>
<dbReference type="Gene3D" id="2.170.140.10">
    <property type="entry name" value="Chitin binding domain"/>
    <property type="match status" value="2"/>
</dbReference>
<evidence type="ECO:0000259" key="7">
    <source>
        <dbReference type="PROSITE" id="PS50940"/>
    </source>
</evidence>
<accession>A0ABD0M4B1</accession>
<keyword evidence="2" id="KW-0732">Signal</keyword>
<evidence type="ECO:0000313" key="9">
    <source>
        <dbReference type="Proteomes" id="UP001519460"/>
    </source>
</evidence>
<dbReference type="InterPro" id="IPR036508">
    <property type="entry name" value="Chitin-bd_dom_sf"/>
</dbReference>
<organism evidence="8 9">
    <name type="scientific">Batillaria attramentaria</name>
    <dbReference type="NCBI Taxonomy" id="370345"/>
    <lineage>
        <taxon>Eukaryota</taxon>
        <taxon>Metazoa</taxon>
        <taxon>Spiralia</taxon>
        <taxon>Lophotrochozoa</taxon>
        <taxon>Mollusca</taxon>
        <taxon>Gastropoda</taxon>
        <taxon>Caenogastropoda</taxon>
        <taxon>Sorbeoconcha</taxon>
        <taxon>Cerithioidea</taxon>
        <taxon>Batillariidae</taxon>
        <taxon>Batillaria</taxon>
    </lineage>
</organism>
<dbReference type="AlphaFoldDB" id="A0ABD0M4B1"/>
<dbReference type="Pfam" id="PF01607">
    <property type="entry name" value="CBM_14"/>
    <property type="match status" value="2"/>
</dbReference>
<dbReference type="Proteomes" id="UP001519460">
    <property type="component" value="Unassembled WGS sequence"/>
</dbReference>
<keyword evidence="4" id="KW-1015">Disulfide bond</keyword>
<comment type="caution">
    <text evidence="8">The sequence shown here is derived from an EMBL/GenBank/DDBJ whole genome shotgun (WGS) entry which is preliminary data.</text>
</comment>
<dbReference type="PANTHER" id="PTHR23301">
    <property type="entry name" value="CHITIN BINDING PERITROPHIN-A"/>
    <property type="match status" value="1"/>
</dbReference>
<dbReference type="InterPro" id="IPR002557">
    <property type="entry name" value="Chitin-bd_dom"/>
</dbReference>
<feature type="domain" description="Chitin-binding type-2" evidence="7">
    <location>
        <begin position="66"/>
        <end position="122"/>
    </location>
</feature>
<dbReference type="InterPro" id="IPR051940">
    <property type="entry name" value="Chitin_bind-dev_reg"/>
</dbReference>
<evidence type="ECO:0000256" key="3">
    <source>
        <dbReference type="ARBA" id="ARBA00022737"/>
    </source>
</evidence>
<dbReference type="GO" id="GO:0008061">
    <property type="term" value="F:chitin binding"/>
    <property type="evidence" value="ECO:0007669"/>
    <property type="project" value="UniProtKB-KW"/>
</dbReference>